<sequence>MLLAEALEILKAEGVVRLEVLFEGADGFGQITEKRVWYEEDGGPYRTLVFDKREAVEALAWKALALVPYTFRDAGGWGLVRASLAEDWVEASFRYRRELERSLTETLTLEDLEEAGLLWEEARRALREFLANAPQGFLAEGLLDWERATPLHEEWEFHEAVGGEGAEEIPELLVLLAQEVATRNGLSSADSLWVRVEVGEGGALVFTLEWTEWEREEEGKGVEVVSRKGRLSHLALEEIMNGLK</sequence>
<protein>
    <submittedName>
        <fullName evidence="1">Uncharacterized protein</fullName>
    </submittedName>
</protein>
<dbReference type="AlphaFoldDB" id="A0A7C5VJ49"/>
<reference evidence="1" key="1">
    <citation type="journal article" date="2020" name="mSystems">
        <title>Genome- and Community-Level Interaction Insights into Carbon Utilization and Element Cycling Functions of Hydrothermarchaeota in Hydrothermal Sediment.</title>
        <authorList>
            <person name="Zhou Z."/>
            <person name="Liu Y."/>
            <person name="Xu W."/>
            <person name="Pan J."/>
            <person name="Luo Z.H."/>
            <person name="Li M."/>
        </authorList>
    </citation>
    <scope>NUCLEOTIDE SEQUENCE [LARGE SCALE GENOMIC DNA]</scope>
    <source>
        <strain evidence="1">SpSt-1071</strain>
    </source>
</reference>
<proteinExistence type="predicted"/>
<evidence type="ECO:0000313" key="1">
    <source>
        <dbReference type="EMBL" id="HHM67513.1"/>
    </source>
</evidence>
<dbReference type="EMBL" id="DRXE01000078">
    <property type="protein sequence ID" value="HHM67513.1"/>
    <property type="molecule type" value="Genomic_DNA"/>
</dbReference>
<organism evidence="1">
    <name type="scientific">Thermus caliditerrae</name>
    <dbReference type="NCBI Taxonomy" id="1330700"/>
    <lineage>
        <taxon>Bacteria</taxon>
        <taxon>Thermotogati</taxon>
        <taxon>Deinococcota</taxon>
        <taxon>Deinococci</taxon>
        <taxon>Thermales</taxon>
        <taxon>Thermaceae</taxon>
        <taxon>Thermus</taxon>
    </lineage>
</organism>
<name>A0A7C5VJ49_9DEIN</name>
<comment type="caution">
    <text evidence="1">The sequence shown here is derived from an EMBL/GenBank/DDBJ whole genome shotgun (WGS) entry which is preliminary data.</text>
</comment>
<gene>
    <name evidence="1" type="ORF">ENM28_02105</name>
</gene>
<accession>A0A7C5VJ49</accession>